<dbReference type="GO" id="GO:0015562">
    <property type="term" value="F:efflux transmembrane transporter activity"/>
    <property type="evidence" value="ECO:0007669"/>
    <property type="project" value="TreeGrafter"/>
</dbReference>
<feature type="domain" description="YknX-like C-terminal permuted SH3-like" evidence="2">
    <location>
        <begin position="317"/>
        <end position="384"/>
    </location>
</feature>
<protein>
    <submittedName>
        <fullName evidence="3">Efflux transporter, RND family, MFP subunit</fullName>
    </submittedName>
</protein>
<dbReference type="Gene3D" id="2.40.420.20">
    <property type="match status" value="1"/>
</dbReference>
<organism evidence="3 4">
    <name type="scientific">Pelodictyon phaeoclathratiforme (strain DSM 5477 / BU-1)</name>
    <dbReference type="NCBI Taxonomy" id="324925"/>
    <lineage>
        <taxon>Bacteria</taxon>
        <taxon>Pseudomonadati</taxon>
        <taxon>Chlorobiota</taxon>
        <taxon>Chlorobiia</taxon>
        <taxon>Chlorobiales</taxon>
        <taxon>Chlorobiaceae</taxon>
        <taxon>Chlorobium/Pelodictyon group</taxon>
        <taxon>Pelodictyon</taxon>
    </lineage>
</organism>
<dbReference type="OrthoDB" id="9784685at2"/>
<dbReference type="GO" id="GO:1990281">
    <property type="term" value="C:efflux pump complex"/>
    <property type="evidence" value="ECO:0007669"/>
    <property type="project" value="TreeGrafter"/>
</dbReference>
<reference evidence="3 4" key="1">
    <citation type="submission" date="2008-06" db="EMBL/GenBank/DDBJ databases">
        <title>Complete sequence of Pelodictyon phaeoclathratiforme BU-1.</title>
        <authorList>
            <consortium name="US DOE Joint Genome Institute"/>
            <person name="Lucas S."/>
            <person name="Copeland A."/>
            <person name="Lapidus A."/>
            <person name="Glavina del Rio T."/>
            <person name="Dalin E."/>
            <person name="Tice H."/>
            <person name="Bruce D."/>
            <person name="Goodwin L."/>
            <person name="Pitluck S."/>
            <person name="Schmutz J."/>
            <person name="Larimer F."/>
            <person name="Land M."/>
            <person name="Hauser L."/>
            <person name="Kyrpides N."/>
            <person name="Mikhailova N."/>
            <person name="Liu Z."/>
            <person name="Li T."/>
            <person name="Zhao F."/>
            <person name="Overmann J."/>
            <person name="Bryant D.A."/>
            <person name="Richardson P."/>
        </authorList>
    </citation>
    <scope>NUCLEOTIDE SEQUENCE [LARGE SCALE GENOMIC DNA]</scope>
    <source>
        <strain evidence="4">DSM 5477 / BU-1</strain>
    </source>
</reference>
<comment type="similarity">
    <text evidence="1">Belongs to the membrane fusion protein (MFP) (TC 8.A.1) family.</text>
</comment>
<dbReference type="eggNOG" id="COG0845">
    <property type="taxonomic scope" value="Bacteria"/>
</dbReference>
<accession>B4SH79</accession>
<dbReference type="InterPro" id="IPR006143">
    <property type="entry name" value="RND_pump_MFP"/>
</dbReference>
<evidence type="ECO:0000313" key="3">
    <source>
        <dbReference type="EMBL" id="ACF43546.1"/>
    </source>
</evidence>
<dbReference type="Pfam" id="PF25989">
    <property type="entry name" value="YknX_C"/>
    <property type="match status" value="1"/>
</dbReference>
<proteinExistence type="inferred from homology"/>
<dbReference type="HOGENOM" id="CLU_018816_14_5_10"/>
<dbReference type="PANTHER" id="PTHR30469:SF15">
    <property type="entry name" value="HLYD FAMILY OF SECRETION PROTEINS"/>
    <property type="match status" value="1"/>
</dbReference>
<dbReference type="STRING" id="324925.Ppha_1281"/>
<dbReference type="NCBIfam" id="TIGR01730">
    <property type="entry name" value="RND_mfp"/>
    <property type="match status" value="1"/>
</dbReference>
<dbReference type="SUPFAM" id="SSF111369">
    <property type="entry name" value="HlyD-like secretion proteins"/>
    <property type="match status" value="1"/>
</dbReference>
<dbReference type="Gene3D" id="1.10.287.470">
    <property type="entry name" value="Helix hairpin bin"/>
    <property type="match status" value="1"/>
</dbReference>
<name>B4SH79_PELPB</name>
<sequence length="387" mass="41972">MVFSKTQRIAGISVAVAALILFFVFRPSPLPVDSGVVSRGPLQVTLEGEGVTRVNDRFVLAAPVSGKLVRVELEEGDHVRKGSVVASLLPAQLDSREYREASSRAGSARAALDEAIARQRRADLTLVQAERRFGRYRNLYGEGAVSKESYELAENEAQTLRKERDAARSGVEAARYNLGALQALVDRQVAGQPVKVLSPVDGRVLRIHEQSERVVSAGSPLVDIGDPSAIEIVIDLLSSDAIRVKPGNRVVIMDWGGERELQGVVKTVDPAAFTKTSALGIEEKRVNIVALLSRNEPLLGDNFRVQASIVLREASAVLQVPVSSLFRGKEGWHLFVLEDGRAVDKAVRIGMRGTLQAQVLAGVREGQKVVVHPTNELRDGMSVKAQE</sequence>
<dbReference type="Gene3D" id="2.40.30.170">
    <property type="match status" value="1"/>
</dbReference>
<evidence type="ECO:0000313" key="4">
    <source>
        <dbReference type="Proteomes" id="UP000002724"/>
    </source>
</evidence>
<evidence type="ECO:0000256" key="1">
    <source>
        <dbReference type="ARBA" id="ARBA00009477"/>
    </source>
</evidence>
<dbReference type="Proteomes" id="UP000002724">
    <property type="component" value="Chromosome"/>
</dbReference>
<dbReference type="EMBL" id="CP001110">
    <property type="protein sequence ID" value="ACF43546.1"/>
    <property type="molecule type" value="Genomic_DNA"/>
</dbReference>
<dbReference type="Gene3D" id="2.40.50.100">
    <property type="match status" value="1"/>
</dbReference>
<keyword evidence="4" id="KW-1185">Reference proteome</keyword>
<evidence type="ECO:0000259" key="2">
    <source>
        <dbReference type="Pfam" id="PF25989"/>
    </source>
</evidence>
<dbReference type="AlphaFoldDB" id="B4SH79"/>
<dbReference type="PANTHER" id="PTHR30469">
    <property type="entry name" value="MULTIDRUG RESISTANCE PROTEIN MDTA"/>
    <property type="match status" value="1"/>
</dbReference>
<dbReference type="KEGG" id="pph:Ppha_1281"/>
<dbReference type="InterPro" id="IPR058637">
    <property type="entry name" value="YknX-like_C"/>
</dbReference>
<gene>
    <name evidence="3" type="ordered locus">Ppha_1281</name>
</gene>
<dbReference type="RefSeq" id="WP_012508037.1">
    <property type="nucleotide sequence ID" value="NC_011060.1"/>
</dbReference>